<dbReference type="Pfam" id="PF02631">
    <property type="entry name" value="RecX_HTH2"/>
    <property type="match status" value="1"/>
</dbReference>
<feature type="region of interest" description="Disordered" evidence="6">
    <location>
        <begin position="267"/>
        <end position="297"/>
    </location>
</feature>
<dbReference type="InterPro" id="IPR053924">
    <property type="entry name" value="RecX_HTH_2nd"/>
</dbReference>
<evidence type="ECO:0000313" key="10">
    <source>
        <dbReference type="EMBL" id="TVX97593.1"/>
    </source>
</evidence>
<feature type="domain" description="RecX first three-helical" evidence="9">
    <location>
        <begin position="129"/>
        <end position="168"/>
    </location>
</feature>
<dbReference type="PANTHER" id="PTHR33602:SF1">
    <property type="entry name" value="REGULATORY PROTEIN RECX FAMILY PROTEIN"/>
    <property type="match status" value="1"/>
</dbReference>
<evidence type="ECO:0000259" key="8">
    <source>
        <dbReference type="Pfam" id="PF21981"/>
    </source>
</evidence>
<dbReference type="InterPro" id="IPR003783">
    <property type="entry name" value="Regulatory_RecX"/>
</dbReference>
<dbReference type="Proteomes" id="UP000316330">
    <property type="component" value="Unassembled WGS sequence"/>
</dbReference>
<dbReference type="PANTHER" id="PTHR33602">
    <property type="entry name" value="REGULATORY PROTEIN RECX FAMILY PROTEIN"/>
    <property type="match status" value="1"/>
</dbReference>
<organism evidence="10 11">
    <name type="scientific">Cohnella terricola</name>
    <dbReference type="NCBI Taxonomy" id="1289167"/>
    <lineage>
        <taxon>Bacteria</taxon>
        <taxon>Bacillati</taxon>
        <taxon>Bacillota</taxon>
        <taxon>Bacilli</taxon>
        <taxon>Bacillales</taxon>
        <taxon>Paenibacillaceae</taxon>
        <taxon>Cohnella</taxon>
    </lineage>
</organism>
<dbReference type="HAMAP" id="MF_01114">
    <property type="entry name" value="RecX"/>
    <property type="match status" value="1"/>
</dbReference>
<proteinExistence type="inferred from homology"/>
<reference evidence="10 11" key="1">
    <citation type="submission" date="2019-07" db="EMBL/GenBank/DDBJ databases">
        <authorList>
            <person name="Kim J."/>
        </authorList>
    </citation>
    <scope>NUCLEOTIDE SEQUENCE [LARGE SCALE GENOMIC DNA]</scope>
    <source>
        <strain evidence="10 11">G13</strain>
    </source>
</reference>
<comment type="caution">
    <text evidence="10">The sequence shown here is derived from an EMBL/GenBank/DDBJ whole genome shotgun (WGS) entry which is preliminary data.</text>
</comment>
<comment type="function">
    <text evidence="5">Modulates RecA activity.</text>
</comment>
<name>A0A559JCJ9_9BACL</name>
<feature type="region of interest" description="Disordered" evidence="6">
    <location>
        <begin position="48"/>
        <end position="71"/>
    </location>
</feature>
<keyword evidence="11" id="KW-1185">Reference proteome</keyword>
<dbReference type="InterPro" id="IPR053926">
    <property type="entry name" value="RecX_HTH_1st"/>
</dbReference>
<evidence type="ECO:0000259" key="9">
    <source>
        <dbReference type="Pfam" id="PF21982"/>
    </source>
</evidence>
<sequence length="297" mass="33736">MYKPRRAGKAKETERKQPLPLPEVGAVVTGIEAHPKKPHMYRISLKLDPHPEMEADERSKEASTAEPETSDWNDEVDALIAGAQSAKEADETLITVHEDTLVSLRLLKGRRLSVEEVAALVQDEQKEEAYRSALLMLERKARTTAELSQALRRKGYAPEAVSACLERLRAQRMLDDEAFARRYTEQRATGQRKGRMLIRQELLQRGVERQDIDRAIDGLDGEVERESALALARKRWPNTKGNDRERKMKLMGLLMRRGFPSNIVKWAAQQAAEETGEDDSDEGFGDDVLHDSEYMED</sequence>
<dbReference type="OrthoDB" id="5421057at2"/>
<evidence type="ECO:0000256" key="3">
    <source>
        <dbReference type="ARBA" id="ARBA00018111"/>
    </source>
</evidence>
<keyword evidence="4 5" id="KW-0963">Cytoplasm</keyword>
<dbReference type="GO" id="GO:0005737">
    <property type="term" value="C:cytoplasm"/>
    <property type="evidence" value="ECO:0007669"/>
    <property type="project" value="UniProtKB-SubCell"/>
</dbReference>
<dbReference type="Gene3D" id="1.10.10.10">
    <property type="entry name" value="Winged helix-like DNA-binding domain superfamily/Winged helix DNA-binding domain"/>
    <property type="match status" value="3"/>
</dbReference>
<dbReference type="Pfam" id="PF21981">
    <property type="entry name" value="RecX_HTH3"/>
    <property type="match status" value="1"/>
</dbReference>
<feature type="compositionally biased region" description="Basic and acidic residues" evidence="6">
    <location>
        <begin position="287"/>
        <end position="297"/>
    </location>
</feature>
<dbReference type="Pfam" id="PF21982">
    <property type="entry name" value="RecX_HTH1"/>
    <property type="match status" value="1"/>
</dbReference>
<dbReference type="EMBL" id="VNJJ01000011">
    <property type="protein sequence ID" value="TVX97593.1"/>
    <property type="molecule type" value="Genomic_DNA"/>
</dbReference>
<evidence type="ECO:0000256" key="4">
    <source>
        <dbReference type="ARBA" id="ARBA00022490"/>
    </source>
</evidence>
<evidence type="ECO:0000259" key="7">
    <source>
        <dbReference type="Pfam" id="PF02631"/>
    </source>
</evidence>
<feature type="domain" description="RecX third three-helical" evidence="8">
    <location>
        <begin position="224"/>
        <end position="265"/>
    </location>
</feature>
<comment type="similarity">
    <text evidence="2 5">Belongs to the RecX family.</text>
</comment>
<dbReference type="RefSeq" id="WP_144704787.1">
    <property type="nucleotide sequence ID" value="NZ_VNJJ01000011.1"/>
</dbReference>
<accession>A0A559JCJ9</accession>
<feature type="compositionally biased region" description="Basic and acidic residues" evidence="6">
    <location>
        <begin position="48"/>
        <end position="63"/>
    </location>
</feature>
<evidence type="ECO:0000256" key="5">
    <source>
        <dbReference type="HAMAP-Rule" id="MF_01114"/>
    </source>
</evidence>
<feature type="region of interest" description="Disordered" evidence="6">
    <location>
        <begin position="1"/>
        <end position="21"/>
    </location>
</feature>
<protein>
    <recommendedName>
        <fullName evidence="3 5">Regulatory protein RecX</fullName>
    </recommendedName>
</protein>
<dbReference type="AlphaFoldDB" id="A0A559JCJ9"/>
<feature type="domain" description="RecX second three-helical" evidence="7">
    <location>
        <begin position="175"/>
        <end position="215"/>
    </location>
</feature>
<evidence type="ECO:0000313" key="11">
    <source>
        <dbReference type="Proteomes" id="UP000316330"/>
    </source>
</evidence>
<evidence type="ECO:0000256" key="6">
    <source>
        <dbReference type="SAM" id="MobiDB-lite"/>
    </source>
</evidence>
<dbReference type="InterPro" id="IPR036388">
    <property type="entry name" value="WH-like_DNA-bd_sf"/>
</dbReference>
<dbReference type="GO" id="GO:0006282">
    <property type="term" value="P:regulation of DNA repair"/>
    <property type="evidence" value="ECO:0007669"/>
    <property type="project" value="UniProtKB-UniRule"/>
</dbReference>
<gene>
    <name evidence="5" type="primary">recX</name>
    <name evidence="10" type="ORF">FPZ45_17615</name>
</gene>
<feature type="compositionally biased region" description="Acidic residues" evidence="6">
    <location>
        <begin position="274"/>
        <end position="285"/>
    </location>
</feature>
<dbReference type="InterPro" id="IPR053925">
    <property type="entry name" value="RecX_HTH_3rd"/>
</dbReference>
<evidence type="ECO:0000256" key="1">
    <source>
        <dbReference type="ARBA" id="ARBA00004496"/>
    </source>
</evidence>
<evidence type="ECO:0000256" key="2">
    <source>
        <dbReference type="ARBA" id="ARBA00009695"/>
    </source>
</evidence>
<comment type="subcellular location">
    <subcellularLocation>
        <location evidence="1 5">Cytoplasm</location>
    </subcellularLocation>
</comment>